<dbReference type="GO" id="GO:0000976">
    <property type="term" value="F:transcription cis-regulatory region binding"/>
    <property type="evidence" value="ECO:0007669"/>
    <property type="project" value="TreeGrafter"/>
</dbReference>
<accession>A0A3N2DAJ2</accession>
<dbReference type="GO" id="GO:0003700">
    <property type="term" value="F:DNA-binding transcription factor activity"/>
    <property type="evidence" value="ECO:0007669"/>
    <property type="project" value="TreeGrafter"/>
</dbReference>
<dbReference type="PROSITE" id="PS50932">
    <property type="entry name" value="HTH_LACI_2"/>
    <property type="match status" value="1"/>
</dbReference>
<dbReference type="AlphaFoldDB" id="A0A3N2DAJ2"/>
<dbReference type="PANTHER" id="PTHR30146:SF109">
    <property type="entry name" value="HTH-TYPE TRANSCRIPTIONAL REGULATOR GALS"/>
    <property type="match status" value="1"/>
</dbReference>
<dbReference type="PANTHER" id="PTHR30146">
    <property type="entry name" value="LACI-RELATED TRANSCRIPTIONAL REPRESSOR"/>
    <property type="match status" value="1"/>
</dbReference>
<dbReference type="EMBL" id="RKHQ01000001">
    <property type="protein sequence ID" value="ROR96799.1"/>
    <property type="molecule type" value="Genomic_DNA"/>
</dbReference>
<dbReference type="OrthoDB" id="3467214at2"/>
<dbReference type="SUPFAM" id="SSF53822">
    <property type="entry name" value="Periplasmic binding protein-like I"/>
    <property type="match status" value="1"/>
</dbReference>
<keyword evidence="1" id="KW-0805">Transcription regulation</keyword>
<keyword evidence="3" id="KW-0804">Transcription</keyword>
<evidence type="ECO:0000256" key="3">
    <source>
        <dbReference type="ARBA" id="ARBA00023163"/>
    </source>
</evidence>
<reference evidence="5 6" key="1">
    <citation type="submission" date="2018-11" db="EMBL/GenBank/DDBJ databases">
        <title>Sequencing the genomes of 1000 actinobacteria strains.</title>
        <authorList>
            <person name="Klenk H.-P."/>
        </authorList>
    </citation>
    <scope>NUCLEOTIDE SEQUENCE [LARGE SCALE GENOMIC DNA]</scope>
    <source>
        <strain evidence="5 6">DSM 13521</strain>
    </source>
</reference>
<evidence type="ECO:0000259" key="4">
    <source>
        <dbReference type="PROSITE" id="PS50932"/>
    </source>
</evidence>
<protein>
    <submittedName>
        <fullName evidence="5">LacI family transcriptional regulator</fullName>
    </submittedName>
</protein>
<evidence type="ECO:0000313" key="6">
    <source>
        <dbReference type="Proteomes" id="UP000275356"/>
    </source>
</evidence>
<dbReference type="RefSeq" id="WP_123738931.1">
    <property type="nucleotide sequence ID" value="NZ_CALFQU010000029.1"/>
</dbReference>
<sequence length="336" mass="34858">MATERAATLADVAALAGVSIATASKALNNRDQVAAATRARVLEAAKELAFQPNALARSLLSGRTGTIGLVTHDLDGRFSIPILLGVEDAAGLGKMSALLCDARGDSLREAYHLEALQGRRVDGLVIVGARNDPRPSLGELSVPVVYAYAPSTGPDDMSVTVDHETGGRIAAEHLLACGRTRIAIVTGDPTYGAAHARAEGALAAIAAAGLEPWGTTPLFGAWSEAWGRAAVELLIASNPGFDAVLCGSDQIARGVLDALREGGVSVPREVSVVGHDNWEIFAAGSRPSLTSVDMHLETVGRRAAQRLFDAIDGRGTPGIEYVESSLVLRESTVPTG</sequence>
<keyword evidence="6" id="KW-1185">Reference proteome</keyword>
<proteinExistence type="predicted"/>
<dbReference type="Proteomes" id="UP000275356">
    <property type="component" value="Unassembled WGS sequence"/>
</dbReference>
<dbReference type="InterPro" id="IPR046335">
    <property type="entry name" value="LacI/GalR-like_sensor"/>
</dbReference>
<dbReference type="Pfam" id="PF00356">
    <property type="entry name" value="LacI"/>
    <property type="match status" value="1"/>
</dbReference>
<dbReference type="Gene3D" id="1.10.260.40">
    <property type="entry name" value="lambda repressor-like DNA-binding domains"/>
    <property type="match status" value="1"/>
</dbReference>
<dbReference type="Gene3D" id="3.40.50.2300">
    <property type="match status" value="2"/>
</dbReference>
<name>A0A3N2DAJ2_9MICO</name>
<dbReference type="InterPro" id="IPR028082">
    <property type="entry name" value="Peripla_BP_I"/>
</dbReference>
<organism evidence="5 6">
    <name type="scientific">Salana multivorans</name>
    <dbReference type="NCBI Taxonomy" id="120377"/>
    <lineage>
        <taxon>Bacteria</taxon>
        <taxon>Bacillati</taxon>
        <taxon>Actinomycetota</taxon>
        <taxon>Actinomycetes</taxon>
        <taxon>Micrococcales</taxon>
        <taxon>Beutenbergiaceae</taxon>
        <taxon>Salana</taxon>
    </lineage>
</organism>
<dbReference type="SUPFAM" id="SSF47413">
    <property type="entry name" value="lambda repressor-like DNA-binding domains"/>
    <property type="match status" value="1"/>
</dbReference>
<gene>
    <name evidence="5" type="ORF">EDD28_1390</name>
</gene>
<feature type="domain" description="HTH lacI-type" evidence="4">
    <location>
        <begin position="7"/>
        <end position="61"/>
    </location>
</feature>
<dbReference type="InterPro" id="IPR000843">
    <property type="entry name" value="HTH_LacI"/>
</dbReference>
<keyword evidence="2" id="KW-0238">DNA-binding</keyword>
<dbReference type="InterPro" id="IPR010982">
    <property type="entry name" value="Lambda_DNA-bd_dom_sf"/>
</dbReference>
<evidence type="ECO:0000256" key="1">
    <source>
        <dbReference type="ARBA" id="ARBA00023015"/>
    </source>
</evidence>
<evidence type="ECO:0000313" key="5">
    <source>
        <dbReference type="EMBL" id="ROR96799.1"/>
    </source>
</evidence>
<comment type="caution">
    <text evidence="5">The sequence shown here is derived from an EMBL/GenBank/DDBJ whole genome shotgun (WGS) entry which is preliminary data.</text>
</comment>
<dbReference type="Pfam" id="PF13377">
    <property type="entry name" value="Peripla_BP_3"/>
    <property type="match status" value="1"/>
</dbReference>
<dbReference type="PROSITE" id="PS00356">
    <property type="entry name" value="HTH_LACI_1"/>
    <property type="match status" value="1"/>
</dbReference>
<dbReference type="SMART" id="SM00354">
    <property type="entry name" value="HTH_LACI"/>
    <property type="match status" value="1"/>
</dbReference>
<dbReference type="CDD" id="cd01392">
    <property type="entry name" value="HTH_LacI"/>
    <property type="match status" value="1"/>
</dbReference>
<evidence type="ECO:0000256" key="2">
    <source>
        <dbReference type="ARBA" id="ARBA00023125"/>
    </source>
</evidence>